<gene>
    <name evidence="10" type="ORF">F542_20970</name>
</gene>
<dbReference type="SUPFAM" id="SSF53822">
    <property type="entry name" value="Periplasmic binding protein-like I"/>
    <property type="match status" value="1"/>
</dbReference>
<dbReference type="GO" id="GO:0030246">
    <property type="term" value="F:carbohydrate binding"/>
    <property type="evidence" value="ECO:0007669"/>
    <property type="project" value="UniProtKB-ARBA"/>
</dbReference>
<name>A0A4V7ICP3_BIBTR</name>
<comment type="subunit">
    <text evidence="7">The complex is composed of an ATP-binding protein (RbsA), two transmembrane proteins (RbsC) and a solute-binding protein (RbsB).</text>
</comment>
<evidence type="ECO:0000256" key="8">
    <source>
        <dbReference type="ARBA" id="ARBA00068827"/>
    </source>
</evidence>
<evidence type="ECO:0000256" key="2">
    <source>
        <dbReference type="ARBA" id="ARBA00007639"/>
    </source>
</evidence>
<organism evidence="10 11">
    <name type="scientific">Bibersteinia trehalosi USDA-ARS-USMARC-188</name>
    <dbReference type="NCBI Taxonomy" id="1263829"/>
    <lineage>
        <taxon>Bacteria</taxon>
        <taxon>Pseudomonadati</taxon>
        <taxon>Pseudomonadota</taxon>
        <taxon>Gammaproteobacteria</taxon>
        <taxon>Pasteurellales</taxon>
        <taxon>Pasteurellaceae</taxon>
        <taxon>Bibersteinia</taxon>
    </lineage>
</organism>
<dbReference type="InterPro" id="IPR025997">
    <property type="entry name" value="SBP_2_dom"/>
</dbReference>
<evidence type="ECO:0000256" key="7">
    <source>
        <dbReference type="ARBA" id="ARBA00062239"/>
    </source>
</evidence>
<dbReference type="GO" id="GO:0042597">
    <property type="term" value="C:periplasmic space"/>
    <property type="evidence" value="ECO:0007669"/>
    <property type="project" value="UniProtKB-SubCell"/>
</dbReference>
<evidence type="ECO:0000259" key="9">
    <source>
        <dbReference type="Pfam" id="PF13407"/>
    </source>
</evidence>
<dbReference type="KEGG" id="btre:F542_20970"/>
<evidence type="ECO:0000256" key="1">
    <source>
        <dbReference type="ARBA" id="ARBA00004418"/>
    </source>
</evidence>
<comment type="similarity">
    <text evidence="2">Belongs to the bacterial solute-binding protein 2 family.</text>
</comment>
<dbReference type="FunFam" id="3.40.50.2300:FF:000036">
    <property type="entry name" value="D-ribose ABC transporter substrate-binding protein"/>
    <property type="match status" value="1"/>
</dbReference>
<dbReference type="CDD" id="cd06323">
    <property type="entry name" value="PBP1_ribose_binding"/>
    <property type="match status" value="1"/>
</dbReference>
<comment type="subcellular location">
    <subcellularLocation>
        <location evidence="1">Periplasm</location>
    </subcellularLocation>
</comment>
<dbReference type="GO" id="GO:0055085">
    <property type="term" value="P:transmembrane transport"/>
    <property type="evidence" value="ECO:0007669"/>
    <property type="project" value="UniProtKB-ARBA"/>
</dbReference>
<dbReference type="Pfam" id="PF13407">
    <property type="entry name" value="Peripla_BP_4"/>
    <property type="match status" value="1"/>
</dbReference>
<keyword evidence="6" id="KW-0574">Periplasm</keyword>
<dbReference type="EMBL" id="CP006954">
    <property type="protein sequence ID" value="AHG82805.1"/>
    <property type="molecule type" value="Genomic_DNA"/>
</dbReference>
<keyword evidence="5" id="KW-0732">Signal</keyword>
<reference evidence="10 11" key="1">
    <citation type="journal article" date="2014" name="Genome Announc.">
        <title>Complete Closed Genome Sequences of Three Bibersteinia trehalosi Nasopharyngeal Isolates from Cattle with Shipping Fever.</title>
        <authorList>
            <person name="Harhay G.P."/>
            <person name="McVey D.S."/>
            <person name="Koren S."/>
            <person name="Phillippy A.M."/>
            <person name="Bono J."/>
            <person name="Harhay D.M."/>
            <person name="Clawson M.L."/>
            <person name="Heaton M.P."/>
            <person name="Chitko-McKown C.G."/>
            <person name="Korlach J."/>
            <person name="Smith T.P."/>
        </authorList>
    </citation>
    <scope>NUCLEOTIDE SEQUENCE [LARGE SCALE GENOMIC DNA]</scope>
    <source>
        <strain evidence="10 11">USDA-ARS-USMARC-188</strain>
    </source>
</reference>
<dbReference type="Gene3D" id="3.40.50.2300">
    <property type="match status" value="2"/>
</dbReference>
<evidence type="ECO:0000256" key="6">
    <source>
        <dbReference type="ARBA" id="ARBA00022764"/>
    </source>
</evidence>
<protein>
    <recommendedName>
        <fullName evidence="8">Ribose import binding protein RbsB</fullName>
    </recommendedName>
</protein>
<keyword evidence="3" id="KW-0813">Transport</keyword>
<evidence type="ECO:0000313" key="11">
    <source>
        <dbReference type="Proteomes" id="UP000019091"/>
    </source>
</evidence>
<sequence length="315" mass="33119">MYACVRYLEFYGCQRGDHTLIGELSMKKLTTLAMALGLAISGSALAQDTLALAVSTLDNPFFVTLKEGAEKKAQELGYRLVVLDSQNDPAKELANVEDLTVRGAKVLLVNPTDSDAVGNAVAIANKKNIPVITLDRGANKGVVVSHIASDNVAGGKMAGDFIADKVGKNAKVIQLEGIAGTSAARERGEGFKQSVEANNFEVLASQPADFDRTKGLNVMENLLASHGSAKAVFAQNDEMALGALRAIKAAKKEIIVVGFDGTDDAVKAVEGGYLAATIAQQPEKIGELGVETADKLLKGEKVEAQIPVPLKVISK</sequence>
<evidence type="ECO:0000256" key="5">
    <source>
        <dbReference type="ARBA" id="ARBA00022729"/>
    </source>
</evidence>
<evidence type="ECO:0000256" key="4">
    <source>
        <dbReference type="ARBA" id="ARBA00022597"/>
    </source>
</evidence>
<evidence type="ECO:0000256" key="3">
    <source>
        <dbReference type="ARBA" id="ARBA00022448"/>
    </source>
</evidence>
<dbReference type="AlphaFoldDB" id="A0A4V7ICP3"/>
<dbReference type="PANTHER" id="PTHR46847:SF1">
    <property type="entry name" value="D-ALLOSE-BINDING PERIPLASMIC PROTEIN-RELATED"/>
    <property type="match status" value="1"/>
</dbReference>
<keyword evidence="4" id="KW-0762">Sugar transport</keyword>
<accession>A0A4V7ICP3</accession>
<evidence type="ECO:0000313" key="10">
    <source>
        <dbReference type="EMBL" id="AHG82805.1"/>
    </source>
</evidence>
<proteinExistence type="inferred from homology"/>
<dbReference type="NCBIfam" id="NF007936">
    <property type="entry name" value="PRK10653.1"/>
    <property type="match status" value="1"/>
</dbReference>
<dbReference type="InterPro" id="IPR028082">
    <property type="entry name" value="Peripla_BP_I"/>
</dbReference>
<dbReference type="PANTHER" id="PTHR46847">
    <property type="entry name" value="D-ALLOSE-BINDING PERIPLASMIC PROTEIN-RELATED"/>
    <property type="match status" value="1"/>
</dbReference>
<dbReference type="Proteomes" id="UP000019091">
    <property type="component" value="Chromosome"/>
</dbReference>
<feature type="domain" description="Periplasmic binding protein" evidence="9">
    <location>
        <begin position="51"/>
        <end position="301"/>
    </location>
</feature>